<dbReference type="Pfam" id="PF07310">
    <property type="entry name" value="PAS_5"/>
    <property type="match status" value="1"/>
</dbReference>
<evidence type="ECO:0000313" key="3">
    <source>
        <dbReference type="Proteomes" id="UP001230156"/>
    </source>
</evidence>
<protein>
    <submittedName>
        <fullName evidence="2">PAS domain-containing protein</fullName>
    </submittedName>
</protein>
<dbReference type="RefSeq" id="WP_379957100.1">
    <property type="nucleotide sequence ID" value="NZ_JAUYVI010000005.1"/>
</dbReference>
<dbReference type="Proteomes" id="UP001230156">
    <property type="component" value="Unassembled WGS sequence"/>
</dbReference>
<feature type="region of interest" description="Disordered" evidence="1">
    <location>
        <begin position="1"/>
        <end position="20"/>
    </location>
</feature>
<sequence length="181" mass="20175">MPSLISDLPGDVASPPGPGDPRVAAYMALSGRSVQPIDAAEPETPEARALWAWWRGAAAAGIRPHRRDFDVVEHRQIAASLYLIEPVAGGFRLRLAGEDFEHLFRRSRGHVWLRDSPEELARAFAGYFDFMLEQALPYRSLGRMKCEYSDWFSFESVLCPLRHEDGDQLLGVAVRLPEAGA</sequence>
<dbReference type="InterPro" id="IPR009922">
    <property type="entry name" value="DUF1457"/>
</dbReference>
<organism evidence="2 3">
    <name type="scientific">Dongia sedimenti</name>
    <dbReference type="NCBI Taxonomy" id="3064282"/>
    <lineage>
        <taxon>Bacteria</taxon>
        <taxon>Pseudomonadati</taxon>
        <taxon>Pseudomonadota</taxon>
        <taxon>Alphaproteobacteria</taxon>
        <taxon>Rhodospirillales</taxon>
        <taxon>Dongiaceae</taxon>
        <taxon>Dongia</taxon>
    </lineage>
</organism>
<evidence type="ECO:0000256" key="1">
    <source>
        <dbReference type="SAM" id="MobiDB-lite"/>
    </source>
</evidence>
<gene>
    <name evidence="2" type="ORF">Q8A70_16445</name>
</gene>
<comment type="caution">
    <text evidence="2">The sequence shown here is derived from an EMBL/GenBank/DDBJ whole genome shotgun (WGS) entry which is preliminary data.</text>
</comment>
<reference evidence="3" key="1">
    <citation type="submission" date="2023-08" db="EMBL/GenBank/DDBJ databases">
        <title>Rhodospirillaceae gen. nov., a novel taxon isolated from the Yangtze River Yuezi River estuary sludge.</title>
        <authorList>
            <person name="Ruan L."/>
        </authorList>
    </citation>
    <scope>NUCLEOTIDE SEQUENCE [LARGE SCALE GENOMIC DNA]</scope>
    <source>
        <strain evidence="3">R-7</strain>
    </source>
</reference>
<evidence type="ECO:0000313" key="2">
    <source>
        <dbReference type="EMBL" id="MDQ7249279.1"/>
    </source>
</evidence>
<keyword evidence="3" id="KW-1185">Reference proteome</keyword>
<accession>A0ABU0YNI1</accession>
<proteinExistence type="predicted"/>
<name>A0ABU0YNI1_9PROT</name>
<dbReference type="EMBL" id="JAUYVI010000005">
    <property type="protein sequence ID" value="MDQ7249279.1"/>
    <property type="molecule type" value="Genomic_DNA"/>
</dbReference>